<feature type="compositionally biased region" description="Polar residues" evidence="1">
    <location>
        <begin position="370"/>
        <end position="383"/>
    </location>
</feature>
<feature type="compositionally biased region" description="Low complexity" evidence="1">
    <location>
        <begin position="295"/>
        <end position="308"/>
    </location>
</feature>
<accession>A0AAN9YPV3</accession>
<protein>
    <recommendedName>
        <fullName evidence="4">BTB domain-containing protein</fullName>
    </recommendedName>
</protein>
<feature type="compositionally biased region" description="Basic and acidic residues" evidence="1">
    <location>
        <begin position="416"/>
        <end position="451"/>
    </location>
</feature>
<dbReference type="AlphaFoldDB" id="A0AAN9YPV3"/>
<organism evidence="2 3">
    <name type="scientific">Diatrype stigma</name>
    <dbReference type="NCBI Taxonomy" id="117547"/>
    <lineage>
        <taxon>Eukaryota</taxon>
        <taxon>Fungi</taxon>
        <taxon>Dikarya</taxon>
        <taxon>Ascomycota</taxon>
        <taxon>Pezizomycotina</taxon>
        <taxon>Sordariomycetes</taxon>
        <taxon>Xylariomycetidae</taxon>
        <taxon>Xylariales</taxon>
        <taxon>Diatrypaceae</taxon>
        <taxon>Diatrype</taxon>
    </lineage>
</organism>
<feature type="region of interest" description="Disordered" evidence="1">
    <location>
        <begin position="117"/>
        <end position="151"/>
    </location>
</feature>
<feature type="region of interest" description="Disordered" evidence="1">
    <location>
        <begin position="413"/>
        <end position="490"/>
    </location>
</feature>
<dbReference type="EMBL" id="JAKJXP020000070">
    <property type="protein sequence ID" value="KAK7750122.1"/>
    <property type="molecule type" value="Genomic_DNA"/>
</dbReference>
<feature type="region of interest" description="Disordered" evidence="1">
    <location>
        <begin position="370"/>
        <end position="401"/>
    </location>
</feature>
<reference evidence="2 3" key="1">
    <citation type="submission" date="2024-02" db="EMBL/GenBank/DDBJ databases">
        <title>De novo assembly and annotation of 12 fungi associated with fruit tree decline syndrome in Ontario, Canada.</title>
        <authorList>
            <person name="Sulman M."/>
            <person name="Ellouze W."/>
            <person name="Ilyukhin E."/>
        </authorList>
    </citation>
    <scope>NUCLEOTIDE SEQUENCE [LARGE SCALE GENOMIC DNA]</scope>
    <source>
        <strain evidence="2 3">M11/M66-122</strain>
    </source>
</reference>
<feature type="compositionally biased region" description="Low complexity" evidence="1">
    <location>
        <begin position="117"/>
        <end position="143"/>
    </location>
</feature>
<proteinExistence type="predicted"/>
<evidence type="ECO:0000256" key="1">
    <source>
        <dbReference type="SAM" id="MobiDB-lite"/>
    </source>
</evidence>
<feature type="region of interest" description="Disordered" evidence="1">
    <location>
        <begin position="270"/>
        <end position="355"/>
    </location>
</feature>
<sequence length="666" mass="71769">MADNTDIVFHEVPDMSIDDDVRGKIITVIVGSERRRFQVHLQSLGPVLAKLVDESTQTVELPDDDPQAFNLFVSWRYNRDLPLPRVPDLSRYMPKPQPAPKTLFQVAANGGAAAQAQAQAQASAQAETQAHPQAPTQAQAAQPSGNDEPADLLFKRYTPYRETESSLSYNHICFQHPMSKYSPEELRLQFQQSRLSADTTKVAPAMEAPNTFCNGPLNPIPLPPATAPSLAPASTTVPFGLPVAAQPTKAAGVQLTKVVAQPSNAEAAQISKAETAQPSKATVQPTTAADQPKMAAAQPTKVAAAPQQEQAKPYFPNVTTYLGKRQKPGSNDAKKGTTRRLPGAFPSSRDTSASGSMFNVGAWFPLASTSKASGSGDSAPTTASEHEHDDGGSDNDSEAGASKPETLQSLMAAADADAKPAEGEEHVPKGDGKKEEDEKAQDDKGKGKEQDNIVEGDEGTKEGPAAADSKTDTDAGKGKGKATTKGKDAEDLKDQAIPPWIPAPVARQAAALQDTLLALALLADKYKLWGVFNAALDAYRAGERQLARPFPPLRHVLLCHRHAHLPCWEQRRPEPPLDPFPYPFFEPLASRFMYDHAYALAVRHKLMRRYAALFARDPRFAAEMLTRLDGARAVPGFQERGGARVPGGKGPLDETVLAYRYPIPRN</sequence>
<evidence type="ECO:0008006" key="4">
    <source>
        <dbReference type="Google" id="ProtNLM"/>
    </source>
</evidence>
<keyword evidence="3" id="KW-1185">Reference proteome</keyword>
<comment type="caution">
    <text evidence="2">The sequence shown here is derived from an EMBL/GenBank/DDBJ whole genome shotgun (WGS) entry which is preliminary data.</text>
</comment>
<dbReference type="Proteomes" id="UP001320420">
    <property type="component" value="Unassembled WGS sequence"/>
</dbReference>
<feature type="compositionally biased region" description="Polar residues" evidence="1">
    <location>
        <begin position="270"/>
        <end position="289"/>
    </location>
</feature>
<gene>
    <name evidence="2" type="ORF">SLS62_007990</name>
</gene>
<evidence type="ECO:0000313" key="3">
    <source>
        <dbReference type="Proteomes" id="UP001320420"/>
    </source>
</evidence>
<name>A0AAN9YPV3_9PEZI</name>
<evidence type="ECO:0000313" key="2">
    <source>
        <dbReference type="EMBL" id="KAK7750122.1"/>
    </source>
</evidence>